<keyword evidence="4" id="KW-1185">Reference proteome</keyword>
<evidence type="ECO:0008006" key="5">
    <source>
        <dbReference type="Google" id="ProtNLM"/>
    </source>
</evidence>
<dbReference type="Pfam" id="PF01535">
    <property type="entry name" value="PPR"/>
    <property type="match status" value="3"/>
</dbReference>
<dbReference type="InterPro" id="IPR011990">
    <property type="entry name" value="TPR-like_helical_dom_sf"/>
</dbReference>
<dbReference type="AlphaFoldDB" id="A0AAP0R836"/>
<dbReference type="Gene3D" id="1.25.40.10">
    <property type="entry name" value="Tetratricopeptide repeat domain"/>
    <property type="match status" value="1"/>
</dbReference>
<dbReference type="PANTHER" id="PTHR47926:SF414">
    <property type="entry name" value="PENTATRICOPEPTIDE REPEAT-CONTAINING PROTEIN DOT4, CHLOROPLASTIC-LIKE"/>
    <property type="match status" value="1"/>
</dbReference>
<dbReference type="GO" id="GO:0003723">
    <property type="term" value="F:RNA binding"/>
    <property type="evidence" value="ECO:0007669"/>
    <property type="project" value="InterPro"/>
</dbReference>
<gene>
    <name evidence="3" type="ORF">L1049_017897</name>
</gene>
<name>A0AAP0R836_LIQFO</name>
<reference evidence="3 4" key="1">
    <citation type="journal article" date="2024" name="Plant J.">
        <title>Genome sequences and population genomics reveal climatic adaptation and genomic divergence between two closely related sweetgum species.</title>
        <authorList>
            <person name="Xu W.Q."/>
            <person name="Ren C.Q."/>
            <person name="Zhang X.Y."/>
            <person name="Comes H.P."/>
            <person name="Liu X.H."/>
            <person name="Li Y.G."/>
            <person name="Kettle C.J."/>
            <person name="Jalonen R."/>
            <person name="Gaisberger H."/>
            <person name="Ma Y.Z."/>
            <person name="Qiu Y.X."/>
        </authorList>
    </citation>
    <scope>NUCLEOTIDE SEQUENCE [LARGE SCALE GENOMIC DNA]</scope>
    <source>
        <strain evidence="3">Hangzhou</strain>
    </source>
</reference>
<dbReference type="InterPro" id="IPR046960">
    <property type="entry name" value="PPR_At4g14850-like_plant"/>
</dbReference>
<dbReference type="Pfam" id="PF20431">
    <property type="entry name" value="E_motif"/>
    <property type="match status" value="1"/>
</dbReference>
<sequence length="176" mass="19701">MINGYGLNGYGTEALKTFADMLHCGIKPNEIVFISVLSACSHCGLEYEGWSWFYSMEEKYGVPPKLAHYACMVDLLSRQGNIEEALEFVNKMPVEPDKRIWGALLAGCRLTPGSIEIAELVADRLVGLDPQNTSYYVILSNLYADQGRWGDVERLRKLLDERGLRKTVGCSMIEAN</sequence>
<evidence type="ECO:0000256" key="2">
    <source>
        <dbReference type="PROSITE-ProRule" id="PRU00708"/>
    </source>
</evidence>
<dbReference type="InterPro" id="IPR002885">
    <property type="entry name" value="PPR_rpt"/>
</dbReference>
<dbReference type="NCBIfam" id="TIGR00756">
    <property type="entry name" value="PPR"/>
    <property type="match status" value="2"/>
</dbReference>
<feature type="repeat" description="PPR" evidence="2">
    <location>
        <begin position="1"/>
        <end position="28"/>
    </location>
</feature>
<dbReference type="GO" id="GO:0009451">
    <property type="term" value="P:RNA modification"/>
    <property type="evidence" value="ECO:0007669"/>
    <property type="project" value="InterPro"/>
</dbReference>
<evidence type="ECO:0000313" key="4">
    <source>
        <dbReference type="Proteomes" id="UP001415857"/>
    </source>
</evidence>
<comment type="caution">
    <text evidence="3">The sequence shown here is derived from an EMBL/GenBank/DDBJ whole genome shotgun (WGS) entry which is preliminary data.</text>
</comment>
<dbReference type="FunFam" id="1.25.40.10:FF:000090">
    <property type="entry name" value="Pentatricopeptide repeat-containing protein, chloroplastic"/>
    <property type="match status" value="1"/>
</dbReference>
<dbReference type="EMBL" id="JBBPBK010000012">
    <property type="protein sequence ID" value="KAK9273090.1"/>
    <property type="molecule type" value="Genomic_DNA"/>
</dbReference>
<evidence type="ECO:0000313" key="3">
    <source>
        <dbReference type="EMBL" id="KAK9273090.1"/>
    </source>
</evidence>
<dbReference type="SUPFAM" id="SSF48452">
    <property type="entry name" value="TPR-like"/>
    <property type="match status" value="1"/>
</dbReference>
<proteinExistence type="predicted"/>
<dbReference type="PANTHER" id="PTHR47926">
    <property type="entry name" value="PENTATRICOPEPTIDE REPEAT-CONTAINING PROTEIN"/>
    <property type="match status" value="1"/>
</dbReference>
<dbReference type="InterPro" id="IPR046848">
    <property type="entry name" value="E_motif"/>
</dbReference>
<organism evidence="3 4">
    <name type="scientific">Liquidambar formosana</name>
    <name type="common">Formosan gum</name>
    <dbReference type="NCBI Taxonomy" id="63359"/>
    <lineage>
        <taxon>Eukaryota</taxon>
        <taxon>Viridiplantae</taxon>
        <taxon>Streptophyta</taxon>
        <taxon>Embryophyta</taxon>
        <taxon>Tracheophyta</taxon>
        <taxon>Spermatophyta</taxon>
        <taxon>Magnoliopsida</taxon>
        <taxon>eudicotyledons</taxon>
        <taxon>Gunneridae</taxon>
        <taxon>Pentapetalae</taxon>
        <taxon>Saxifragales</taxon>
        <taxon>Altingiaceae</taxon>
        <taxon>Liquidambar</taxon>
    </lineage>
</organism>
<keyword evidence="1" id="KW-0677">Repeat</keyword>
<dbReference type="PROSITE" id="PS51375">
    <property type="entry name" value="PPR"/>
    <property type="match status" value="1"/>
</dbReference>
<protein>
    <recommendedName>
        <fullName evidence="5">Pentatricopeptide repeat-containing protein</fullName>
    </recommendedName>
</protein>
<dbReference type="Proteomes" id="UP001415857">
    <property type="component" value="Unassembled WGS sequence"/>
</dbReference>
<evidence type="ECO:0000256" key="1">
    <source>
        <dbReference type="ARBA" id="ARBA00022737"/>
    </source>
</evidence>
<accession>A0AAP0R836</accession>